<dbReference type="KEGG" id="can:Cyan10605_1841"/>
<dbReference type="Proteomes" id="UP000010480">
    <property type="component" value="Chromosome"/>
</dbReference>
<reference evidence="2" key="1">
    <citation type="journal article" date="2013" name="Proc. Natl. Acad. Sci. U.S.A.">
        <title>Improving the coverage of the cyanobacterial phylum using diversity-driven genome sequencing.</title>
        <authorList>
            <person name="Shih P.M."/>
            <person name="Wu D."/>
            <person name="Latifi A."/>
            <person name="Axen S.D."/>
            <person name="Fewer D.P."/>
            <person name="Talla E."/>
            <person name="Calteau A."/>
            <person name="Cai F."/>
            <person name="Tandeau de Marsac N."/>
            <person name="Rippka R."/>
            <person name="Herdman M."/>
            <person name="Sivonen K."/>
            <person name="Coursin T."/>
            <person name="Laurent T."/>
            <person name="Goodwin L."/>
            <person name="Nolan M."/>
            <person name="Davenport K.W."/>
            <person name="Han C.S."/>
            <person name="Rubin E.M."/>
            <person name="Eisen J.A."/>
            <person name="Woyke T."/>
            <person name="Gugger M."/>
            <person name="Kerfeld C.A."/>
        </authorList>
    </citation>
    <scope>NUCLEOTIDE SEQUENCE [LARGE SCALE GENOMIC DNA]</scope>
    <source>
        <strain evidence="2">PCC 10605</strain>
    </source>
</reference>
<dbReference type="HOGENOM" id="CLU_2664991_0_0_3"/>
<dbReference type="STRING" id="755178.Cyan10605_1841"/>
<evidence type="ECO:0000313" key="1">
    <source>
        <dbReference type="EMBL" id="AFZ53943.1"/>
    </source>
</evidence>
<dbReference type="OrthoDB" id="489058at2"/>
<gene>
    <name evidence="1" type="ordered locus">Cyan10605_1841</name>
</gene>
<dbReference type="EMBL" id="CP003947">
    <property type="protein sequence ID" value="AFZ53943.1"/>
    <property type="molecule type" value="Genomic_DNA"/>
</dbReference>
<proteinExistence type="predicted"/>
<protein>
    <submittedName>
        <fullName evidence="1">Uncharacterized protein</fullName>
    </submittedName>
</protein>
<name>K9Z6A9_CYAAP</name>
<keyword evidence="2" id="KW-1185">Reference proteome</keyword>
<dbReference type="AlphaFoldDB" id="K9Z6A9"/>
<accession>K9Z6A9</accession>
<dbReference type="eggNOG" id="ENOG5033INN">
    <property type="taxonomic scope" value="Bacteria"/>
</dbReference>
<evidence type="ECO:0000313" key="2">
    <source>
        <dbReference type="Proteomes" id="UP000010480"/>
    </source>
</evidence>
<organism evidence="1 2">
    <name type="scientific">Cyanobacterium aponinum (strain PCC 10605)</name>
    <dbReference type="NCBI Taxonomy" id="755178"/>
    <lineage>
        <taxon>Bacteria</taxon>
        <taxon>Bacillati</taxon>
        <taxon>Cyanobacteriota</taxon>
        <taxon>Cyanophyceae</taxon>
        <taxon>Oscillatoriophycideae</taxon>
        <taxon>Chroococcales</taxon>
        <taxon>Geminocystaceae</taxon>
        <taxon>Cyanobacterium</taxon>
    </lineage>
</organism>
<sequence>MNTKTFKISLTFEDILNLAKQLSNSEQNILIKELQKNIITDEKDSLIDVCERIGRNAQTRGLTEEKLADLLADES</sequence>
<dbReference type="RefSeq" id="WP_015219670.1">
    <property type="nucleotide sequence ID" value="NC_019776.1"/>
</dbReference>